<comment type="subcellular location">
    <subcellularLocation>
        <location evidence="1 8">Cell membrane</location>
        <topology evidence="1 8">Multi-pass membrane protein</topology>
    </subcellularLocation>
</comment>
<dbReference type="InterPro" id="IPR002781">
    <property type="entry name" value="TM_pro_TauE-like"/>
</dbReference>
<feature type="transmembrane region" description="Helical" evidence="8">
    <location>
        <begin position="204"/>
        <end position="222"/>
    </location>
</feature>
<evidence type="ECO:0000256" key="1">
    <source>
        <dbReference type="ARBA" id="ARBA00004651"/>
    </source>
</evidence>
<evidence type="ECO:0000256" key="6">
    <source>
        <dbReference type="ARBA" id="ARBA00022989"/>
    </source>
</evidence>
<comment type="similarity">
    <text evidence="2 8">Belongs to the 4-toluene sulfonate uptake permease (TSUP) (TC 2.A.102) family.</text>
</comment>
<evidence type="ECO:0000256" key="2">
    <source>
        <dbReference type="ARBA" id="ARBA00009142"/>
    </source>
</evidence>
<dbReference type="Proteomes" id="UP000433101">
    <property type="component" value="Unassembled WGS sequence"/>
</dbReference>
<organism evidence="9 10">
    <name type="scientific">Stappia sediminis</name>
    <dbReference type="NCBI Taxonomy" id="2692190"/>
    <lineage>
        <taxon>Bacteria</taxon>
        <taxon>Pseudomonadati</taxon>
        <taxon>Pseudomonadota</taxon>
        <taxon>Alphaproteobacteria</taxon>
        <taxon>Hyphomicrobiales</taxon>
        <taxon>Stappiaceae</taxon>
        <taxon>Stappia</taxon>
    </lineage>
</organism>
<feature type="transmembrane region" description="Helical" evidence="8">
    <location>
        <begin position="137"/>
        <end position="156"/>
    </location>
</feature>
<protein>
    <recommendedName>
        <fullName evidence="8">Probable membrane transporter protein</fullName>
    </recommendedName>
</protein>
<feature type="transmembrane region" description="Helical" evidence="8">
    <location>
        <begin position="78"/>
        <end position="96"/>
    </location>
</feature>
<evidence type="ECO:0000256" key="3">
    <source>
        <dbReference type="ARBA" id="ARBA00022448"/>
    </source>
</evidence>
<evidence type="ECO:0000256" key="7">
    <source>
        <dbReference type="ARBA" id="ARBA00023136"/>
    </source>
</evidence>
<accession>A0A7X3LUI9</accession>
<proteinExistence type="inferred from homology"/>
<evidence type="ECO:0000256" key="4">
    <source>
        <dbReference type="ARBA" id="ARBA00022475"/>
    </source>
</evidence>
<dbReference type="PANTHER" id="PTHR30269">
    <property type="entry name" value="TRANSMEMBRANE PROTEIN YFCA"/>
    <property type="match status" value="1"/>
</dbReference>
<keyword evidence="7 8" id="KW-0472">Membrane</keyword>
<dbReference type="PANTHER" id="PTHR30269:SF37">
    <property type="entry name" value="MEMBRANE TRANSPORTER PROTEIN"/>
    <property type="match status" value="1"/>
</dbReference>
<dbReference type="AlphaFoldDB" id="A0A7X3LUI9"/>
<sequence length="254" mass="27368">MTPIADPIFYVLAVPAVFLVGMSKGGFGGSIALLGVPMMSLVISPVQAAGIMLPILVCMDIVGLIAYRGKCDKTSLKILLPGAVVGIAIGYFTAAFVTEAHVRLIVGLVALLFSLNYYLGRANRGEARPHKPWRGRFWGMVAGFTSFVSHTGGPPFQMYMLPLRLNPVLFAGTAIIFFSTVNAIKLVPYFLLGQFDATNLATSAVLLPVAPVATLFGVWLVHYVKAETFYRITYAMVLAISFKLIWDGLGAFLA</sequence>
<dbReference type="Pfam" id="PF01925">
    <property type="entry name" value="TauE"/>
    <property type="match status" value="1"/>
</dbReference>
<feature type="transmembrane region" description="Helical" evidence="8">
    <location>
        <begin position="228"/>
        <end position="246"/>
    </location>
</feature>
<evidence type="ECO:0000313" key="9">
    <source>
        <dbReference type="EMBL" id="MXN65351.1"/>
    </source>
</evidence>
<keyword evidence="5 8" id="KW-0812">Transmembrane</keyword>
<reference evidence="9 10" key="1">
    <citation type="submission" date="2019-12" db="EMBL/GenBank/DDBJ databases">
        <authorList>
            <person name="Li M."/>
        </authorList>
    </citation>
    <scope>NUCLEOTIDE SEQUENCE [LARGE SCALE GENOMIC DNA]</scope>
    <source>
        <strain evidence="9 10">GBMRC 2046</strain>
    </source>
</reference>
<dbReference type="EMBL" id="WUMV01000003">
    <property type="protein sequence ID" value="MXN65351.1"/>
    <property type="molecule type" value="Genomic_DNA"/>
</dbReference>
<gene>
    <name evidence="9" type="ORF">GR183_10605</name>
</gene>
<evidence type="ECO:0000313" key="10">
    <source>
        <dbReference type="Proteomes" id="UP000433101"/>
    </source>
</evidence>
<evidence type="ECO:0000256" key="5">
    <source>
        <dbReference type="ARBA" id="ARBA00022692"/>
    </source>
</evidence>
<dbReference type="RefSeq" id="WP_160775540.1">
    <property type="nucleotide sequence ID" value="NZ_WUMV01000003.1"/>
</dbReference>
<dbReference type="InterPro" id="IPR052017">
    <property type="entry name" value="TSUP"/>
</dbReference>
<dbReference type="GO" id="GO:0005886">
    <property type="term" value="C:plasma membrane"/>
    <property type="evidence" value="ECO:0007669"/>
    <property type="project" value="UniProtKB-SubCell"/>
</dbReference>
<keyword evidence="6 8" id="KW-1133">Transmembrane helix</keyword>
<keyword evidence="4 8" id="KW-1003">Cell membrane</keyword>
<feature type="transmembrane region" description="Helical" evidence="8">
    <location>
        <begin position="168"/>
        <end position="192"/>
    </location>
</feature>
<comment type="caution">
    <text evidence="9">The sequence shown here is derived from an EMBL/GenBank/DDBJ whole genome shotgun (WGS) entry which is preliminary data.</text>
</comment>
<keyword evidence="3" id="KW-0813">Transport</keyword>
<feature type="transmembrane region" description="Helical" evidence="8">
    <location>
        <begin position="102"/>
        <end position="119"/>
    </location>
</feature>
<evidence type="ECO:0000256" key="8">
    <source>
        <dbReference type="RuleBase" id="RU363041"/>
    </source>
</evidence>
<feature type="transmembrane region" description="Helical" evidence="8">
    <location>
        <begin position="7"/>
        <end position="34"/>
    </location>
</feature>
<name>A0A7X3LUI9_9HYPH</name>
<keyword evidence="10" id="KW-1185">Reference proteome</keyword>
<feature type="transmembrane region" description="Helical" evidence="8">
    <location>
        <begin position="46"/>
        <end position="66"/>
    </location>
</feature>